<accession>A0A1U8B1B6</accession>
<evidence type="ECO:0000313" key="2">
    <source>
        <dbReference type="RefSeq" id="XP_010269692.1"/>
    </source>
</evidence>
<dbReference type="FunFam" id="3.10.280.10:FF:000006">
    <property type="entry name" value="Mitochondrial glycoprotein, expressed"/>
    <property type="match status" value="1"/>
</dbReference>
<organism evidence="1 2">
    <name type="scientific">Nelumbo nucifera</name>
    <name type="common">Sacred lotus</name>
    <dbReference type="NCBI Taxonomy" id="4432"/>
    <lineage>
        <taxon>Eukaryota</taxon>
        <taxon>Viridiplantae</taxon>
        <taxon>Streptophyta</taxon>
        <taxon>Embryophyta</taxon>
        <taxon>Tracheophyta</taxon>
        <taxon>Spermatophyta</taxon>
        <taxon>Magnoliopsida</taxon>
        <taxon>Proteales</taxon>
        <taxon>Nelumbonaceae</taxon>
        <taxon>Nelumbo</taxon>
    </lineage>
</organism>
<dbReference type="OMA" id="ALMKVCI"/>
<dbReference type="InterPro" id="IPR003428">
    <property type="entry name" value="MAM33"/>
</dbReference>
<dbReference type="Pfam" id="PF02330">
    <property type="entry name" value="MAM33"/>
    <property type="match status" value="1"/>
</dbReference>
<protein>
    <submittedName>
        <fullName evidence="2">Mitochondrial acidic protein MAM33</fullName>
    </submittedName>
</protein>
<reference evidence="2" key="1">
    <citation type="submission" date="2025-08" db="UniProtKB">
        <authorList>
            <consortium name="RefSeq"/>
        </authorList>
    </citation>
    <scope>IDENTIFICATION</scope>
</reference>
<dbReference type="RefSeq" id="XP_010269692.1">
    <property type="nucleotide sequence ID" value="XM_010271390.2"/>
</dbReference>
<dbReference type="GO" id="GO:0005759">
    <property type="term" value="C:mitochondrial matrix"/>
    <property type="evidence" value="ECO:0007669"/>
    <property type="project" value="InterPro"/>
</dbReference>
<dbReference type="KEGG" id="nnu:104606280"/>
<gene>
    <name evidence="2" type="primary">LOC104606280</name>
</gene>
<dbReference type="AlphaFoldDB" id="A0A1U8B1B6"/>
<dbReference type="Gene3D" id="3.10.280.10">
    <property type="entry name" value="Mitochondrial glycoprotein"/>
    <property type="match status" value="1"/>
</dbReference>
<dbReference type="InterPro" id="IPR036561">
    <property type="entry name" value="MAM33_sf"/>
</dbReference>
<dbReference type="PANTHER" id="PTHR10826">
    <property type="entry name" value="COMPLEMENT COMPONENT 1"/>
    <property type="match status" value="1"/>
</dbReference>
<dbReference type="eggNOG" id="ENOG502RYUW">
    <property type="taxonomic scope" value="Eukaryota"/>
</dbReference>
<name>A0A1U8B1B6_NELNU</name>
<dbReference type="OrthoDB" id="278212at2759"/>
<keyword evidence="1" id="KW-1185">Reference proteome</keyword>
<dbReference type="GeneID" id="104606280"/>
<proteinExistence type="predicted"/>
<evidence type="ECO:0000313" key="1">
    <source>
        <dbReference type="Proteomes" id="UP000189703"/>
    </source>
</evidence>
<dbReference type="Proteomes" id="UP000189703">
    <property type="component" value="Unplaced"/>
</dbReference>
<sequence length="203" mass="23288">MTRLINFVRRNYRAVRDAELLQVLQSELKYEQSSSTFQRRQAGSLGDFVLEWDAPQSQDVVLRRRYDWGEEIAISALLGPNALEGEGLLPRQALMKVCVKKQGLNSVLQFDCRISRKGDDGSEFSIYNAYHHPSSNCFRDSDYRGPLFSSLDPNLQESLKNYLISRGIGEDLTTFLLSHLHKKEQGQYVSWLRKLEAIVAKET</sequence>
<dbReference type="SUPFAM" id="SSF54529">
    <property type="entry name" value="Mitochondrial glycoprotein MAM33-like"/>
    <property type="match status" value="1"/>
</dbReference>
<dbReference type="PANTHER" id="PTHR10826:SF1">
    <property type="entry name" value="COMPLEMENT COMPONENT 1 Q SUBCOMPONENT-BINDING PROTEIN, MITOCHONDRIAL"/>
    <property type="match status" value="1"/>
</dbReference>
<dbReference type="FunCoup" id="A0A1U8B1B6">
    <property type="interactions" value="2140"/>
</dbReference>